<dbReference type="Gene3D" id="3.40.50.1000">
    <property type="entry name" value="HAD superfamily/HAD-like"/>
    <property type="match status" value="1"/>
</dbReference>
<proteinExistence type="predicted"/>
<dbReference type="GO" id="GO:0008967">
    <property type="term" value="F:phosphoglycolate phosphatase activity"/>
    <property type="evidence" value="ECO:0007669"/>
    <property type="project" value="TreeGrafter"/>
</dbReference>
<dbReference type="GO" id="GO:0006281">
    <property type="term" value="P:DNA repair"/>
    <property type="evidence" value="ECO:0007669"/>
    <property type="project" value="TreeGrafter"/>
</dbReference>
<organism evidence="1 2">
    <name type="scientific">Lactonifactor longoviformis DSM 17459</name>
    <dbReference type="NCBI Taxonomy" id="1122155"/>
    <lineage>
        <taxon>Bacteria</taxon>
        <taxon>Bacillati</taxon>
        <taxon>Bacillota</taxon>
        <taxon>Clostridia</taxon>
        <taxon>Eubacteriales</taxon>
        <taxon>Clostridiaceae</taxon>
        <taxon>Lactonifactor</taxon>
    </lineage>
</organism>
<dbReference type="InterPro" id="IPR050155">
    <property type="entry name" value="HAD-like_hydrolase_sf"/>
</dbReference>
<dbReference type="SUPFAM" id="SSF56784">
    <property type="entry name" value="HAD-like"/>
    <property type="match status" value="1"/>
</dbReference>
<dbReference type="GO" id="GO:0005829">
    <property type="term" value="C:cytosol"/>
    <property type="evidence" value="ECO:0007669"/>
    <property type="project" value="TreeGrafter"/>
</dbReference>
<dbReference type="Pfam" id="PF00702">
    <property type="entry name" value="Hydrolase"/>
    <property type="match status" value="1"/>
</dbReference>
<evidence type="ECO:0000313" key="1">
    <source>
        <dbReference type="EMBL" id="SHE96442.1"/>
    </source>
</evidence>
<dbReference type="SFLD" id="SFLDS00003">
    <property type="entry name" value="Haloacid_Dehalogenase"/>
    <property type="match status" value="1"/>
</dbReference>
<reference evidence="1 2" key="1">
    <citation type="submission" date="2016-11" db="EMBL/GenBank/DDBJ databases">
        <authorList>
            <person name="Jaros S."/>
            <person name="Januszkiewicz K."/>
            <person name="Wedrychowicz H."/>
        </authorList>
    </citation>
    <scope>NUCLEOTIDE SEQUENCE [LARGE SCALE GENOMIC DNA]</scope>
    <source>
        <strain evidence="1 2">DSM 17459</strain>
    </source>
</reference>
<dbReference type="OrthoDB" id="9794086at2"/>
<dbReference type="RefSeq" id="WP_072851429.1">
    <property type="nucleotide sequence ID" value="NZ_FQVI01000009.1"/>
</dbReference>
<sequence>MNKAIFWDFDGTLVHSQHLWSNAIYETLLHYIPDTPVTFEEIRAMTFDLYPWDTPDADFTQITGSRWWKHMERRFSDKYVEAGVPLDTAQQASTHIREKILQKEKYHLYEDTLSVLDACRMLGYRNYILSNNYPELPEMAKALGLTSFFDGIIVSGLVGYDKPRREIFQIALETADFPEVCYMVGDNPVADIQGARQMKIPGILVHRGEHPDADHCLDTLTQLLSIPGFR</sequence>
<keyword evidence="2" id="KW-1185">Reference proteome</keyword>
<dbReference type="PRINTS" id="PR00413">
    <property type="entry name" value="HADHALOGNASE"/>
</dbReference>
<dbReference type="PANTHER" id="PTHR43434">
    <property type="entry name" value="PHOSPHOGLYCOLATE PHOSPHATASE"/>
    <property type="match status" value="1"/>
</dbReference>
<protein>
    <submittedName>
        <fullName evidence="1">Putative hydrolase of the HAD superfamily</fullName>
    </submittedName>
</protein>
<dbReference type="Proteomes" id="UP000184245">
    <property type="component" value="Unassembled WGS sequence"/>
</dbReference>
<evidence type="ECO:0000313" key="2">
    <source>
        <dbReference type="Proteomes" id="UP000184245"/>
    </source>
</evidence>
<keyword evidence="1" id="KW-0378">Hydrolase</keyword>
<accession>A0A1M4XT67</accession>
<dbReference type="Gene3D" id="1.10.150.240">
    <property type="entry name" value="Putative phosphatase, domain 2"/>
    <property type="match status" value="1"/>
</dbReference>
<dbReference type="SFLD" id="SFLDG01129">
    <property type="entry name" value="C1.5:_HAD__Beta-PGM__Phosphata"/>
    <property type="match status" value="1"/>
</dbReference>
<dbReference type="AlphaFoldDB" id="A0A1M4XT67"/>
<dbReference type="STRING" id="1122155.SAMN02745158_02112"/>
<dbReference type="NCBIfam" id="TIGR01549">
    <property type="entry name" value="HAD-SF-IA-v1"/>
    <property type="match status" value="1"/>
</dbReference>
<dbReference type="InterPro" id="IPR023214">
    <property type="entry name" value="HAD_sf"/>
</dbReference>
<name>A0A1M4XT67_9CLOT</name>
<gene>
    <name evidence="1" type="ORF">SAMN02745158_02112</name>
</gene>
<dbReference type="InterPro" id="IPR006439">
    <property type="entry name" value="HAD-SF_hydro_IA"/>
</dbReference>
<dbReference type="InterPro" id="IPR023198">
    <property type="entry name" value="PGP-like_dom2"/>
</dbReference>
<dbReference type="InterPro" id="IPR036412">
    <property type="entry name" value="HAD-like_sf"/>
</dbReference>
<dbReference type="PANTHER" id="PTHR43434:SF1">
    <property type="entry name" value="PHOSPHOGLYCOLATE PHOSPHATASE"/>
    <property type="match status" value="1"/>
</dbReference>
<dbReference type="EMBL" id="FQVI01000009">
    <property type="protein sequence ID" value="SHE96442.1"/>
    <property type="molecule type" value="Genomic_DNA"/>
</dbReference>